<dbReference type="GO" id="GO:0000981">
    <property type="term" value="F:DNA-binding transcription factor activity, RNA polymerase II-specific"/>
    <property type="evidence" value="ECO:0007669"/>
    <property type="project" value="InterPro"/>
</dbReference>
<dbReference type="GO" id="GO:0030154">
    <property type="term" value="P:cell differentiation"/>
    <property type="evidence" value="ECO:0007669"/>
    <property type="project" value="TreeGrafter"/>
</dbReference>
<dbReference type="InterPro" id="IPR017970">
    <property type="entry name" value="Homeobox_CS"/>
</dbReference>
<evidence type="ECO:0000256" key="3">
    <source>
        <dbReference type="ARBA" id="ARBA00023155"/>
    </source>
</evidence>
<feature type="compositionally biased region" description="Low complexity" evidence="7">
    <location>
        <begin position="74"/>
        <end position="98"/>
    </location>
</feature>
<dbReference type="SMART" id="SM00389">
    <property type="entry name" value="HOX"/>
    <property type="match status" value="1"/>
</dbReference>
<dbReference type="KEGG" id="bgt:106063294"/>
<dbReference type="STRING" id="6526.A0A2C9JQ34"/>
<feature type="domain" description="Homeobox" evidence="8">
    <location>
        <begin position="206"/>
        <end position="266"/>
    </location>
</feature>
<dbReference type="VEuPathDB" id="VectorBase:BGLAX_047961"/>
<reference evidence="9" key="1">
    <citation type="submission" date="2020-05" db="UniProtKB">
        <authorList>
            <consortium name="EnsemblMetazoa"/>
        </authorList>
    </citation>
    <scope>IDENTIFICATION</scope>
    <source>
        <strain evidence="9">BB02</strain>
    </source>
</reference>
<name>A0A2C9JQ34_BIOGL</name>
<dbReference type="PANTHER" id="PTHR24324:SF5">
    <property type="entry name" value="HEMATOPOIETICALLY-EXPRESSED HOMEOBOX PROTEIN HHEX"/>
    <property type="match status" value="1"/>
</dbReference>
<gene>
    <name evidence="9" type="primary">106063294</name>
</gene>
<evidence type="ECO:0000256" key="4">
    <source>
        <dbReference type="ARBA" id="ARBA00023242"/>
    </source>
</evidence>
<feature type="compositionally biased region" description="Low complexity" evidence="7">
    <location>
        <begin position="29"/>
        <end position="44"/>
    </location>
</feature>
<dbReference type="PRINTS" id="PR00024">
    <property type="entry name" value="HOMEOBOX"/>
</dbReference>
<feature type="DNA-binding region" description="Homeobox" evidence="5">
    <location>
        <begin position="208"/>
        <end position="267"/>
    </location>
</feature>
<dbReference type="VEuPathDB" id="VectorBase:BGLB006195"/>
<dbReference type="InterPro" id="IPR051000">
    <property type="entry name" value="Homeobox_DNA-bind_prot"/>
</dbReference>
<proteinExistence type="predicted"/>
<evidence type="ECO:0000256" key="2">
    <source>
        <dbReference type="ARBA" id="ARBA00023125"/>
    </source>
</evidence>
<keyword evidence="3 5" id="KW-0371">Homeobox</keyword>
<dbReference type="PANTHER" id="PTHR24324">
    <property type="entry name" value="HOMEOBOX PROTEIN HHEX"/>
    <property type="match status" value="1"/>
</dbReference>
<feature type="compositionally biased region" description="Acidic residues" evidence="7">
    <location>
        <begin position="302"/>
        <end position="328"/>
    </location>
</feature>
<dbReference type="InterPro" id="IPR009057">
    <property type="entry name" value="Homeodomain-like_sf"/>
</dbReference>
<feature type="compositionally biased region" description="Polar residues" evidence="7">
    <location>
        <begin position="61"/>
        <end position="73"/>
    </location>
</feature>
<evidence type="ECO:0000256" key="1">
    <source>
        <dbReference type="ARBA" id="ARBA00004123"/>
    </source>
</evidence>
<evidence type="ECO:0000313" key="10">
    <source>
        <dbReference type="Proteomes" id="UP000076420"/>
    </source>
</evidence>
<dbReference type="PROSITE" id="PS00027">
    <property type="entry name" value="HOMEOBOX_1"/>
    <property type="match status" value="1"/>
</dbReference>
<dbReference type="SUPFAM" id="SSF46689">
    <property type="entry name" value="Homeodomain-like"/>
    <property type="match status" value="1"/>
</dbReference>
<evidence type="ECO:0000259" key="8">
    <source>
        <dbReference type="PROSITE" id="PS50071"/>
    </source>
</evidence>
<dbReference type="FunFam" id="1.10.10.60:FF:000721">
    <property type="entry name" value="Hematopoietically-expressed homeobox protein HHEX"/>
    <property type="match status" value="1"/>
</dbReference>
<dbReference type="Gene3D" id="1.10.10.60">
    <property type="entry name" value="Homeodomain-like"/>
    <property type="match status" value="1"/>
</dbReference>
<keyword evidence="2 5" id="KW-0238">DNA-binding</keyword>
<evidence type="ECO:0000256" key="7">
    <source>
        <dbReference type="SAM" id="MobiDB-lite"/>
    </source>
</evidence>
<dbReference type="GO" id="GO:0000978">
    <property type="term" value="F:RNA polymerase II cis-regulatory region sequence-specific DNA binding"/>
    <property type="evidence" value="ECO:0007669"/>
    <property type="project" value="TreeGrafter"/>
</dbReference>
<dbReference type="CDD" id="cd00086">
    <property type="entry name" value="homeodomain"/>
    <property type="match status" value="1"/>
</dbReference>
<comment type="subcellular location">
    <subcellularLocation>
        <location evidence="1 5 6">Nucleus</location>
    </subcellularLocation>
</comment>
<evidence type="ECO:0000313" key="9">
    <source>
        <dbReference type="EnsemblMetazoa" id="BGLB006195-PC"/>
    </source>
</evidence>
<dbReference type="EnsemblMetazoa" id="BGLB006195-RC">
    <property type="protein sequence ID" value="BGLB006195-PC"/>
    <property type="gene ID" value="BGLB006195"/>
</dbReference>
<evidence type="ECO:0000256" key="5">
    <source>
        <dbReference type="PROSITE-ProRule" id="PRU00108"/>
    </source>
</evidence>
<organism evidence="9 10">
    <name type="scientific">Biomphalaria glabrata</name>
    <name type="common">Bloodfluke planorb</name>
    <name type="synonym">Freshwater snail</name>
    <dbReference type="NCBI Taxonomy" id="6526"/>
    <lineage>
        <taxon>Eukaryota</taxon>
        <taxon>Metazoa</taxon>
        <taxon>Spiralia</taxon>
        <taxon>Lophotrochozoa</taxon>
        <taxon>Mollusca</taxon>
        <taxon>Gastropoda</taxon>
        <taxon>Heterobranchia</taxon>
        <taxon>Euthyneura</taxon>
        <taxon>Panpulmonata</taxon>
        <taxon>Hygrophila</taxon>
        <taxon>Lymnaeoidea</taxon>
        <taxon>Planorbidae</taxon>
        <taxon>Biomphalaria</taxon>
    </lineage>
</organism>
<dbReference type="Proteomes" id="UP000076420">
    <property type="component" value="Unassembled WGS sequence"/>
</dbReference>
<dbReference type="AlphaFoldDB" id="A0A2C9JQ34"/>
<feature type="region of interest" description="Disordered" evidence="7">
    <location>
        <begin position="20"/>
        <end position="113"/>
    </location>
</feature>
<evidence type="ECO:0000256" key="6">
    <source>
        <dbReference type="RuleBase" id="RU000682"/>
    </source>
</evidence>
<sequence length="336" mass="37405">MIHHHPAMVYPGLHNSIMGLHAAPRGGTSPPRGGNSPPHGGHSSFLIDDILGNTKSERKTSPQTPTSIPPLQTSPLSSARVASASPPSPSLPTSGVTSAHLQSMHPLTRPTPINPTVLSDGAALTVASALPSGALYKPIAMYDTVMLPHAYANPHFSYHNALVSHLYNNLPYNRSELTYLDRHNNYIKAGPKPWHIWSPFLQRPLHKRKGGQVRFSNDQTVELEKKFEGHKYLSPPERKKLAKSLQLTERQVKTWFQNRRAKWRRLKQESPSVESSSHNDQEDKVYSSYSSRGSREHSGDNFSDDAAEEEEEEDEVFDDVSDDEIDVVDDTHHPLS</sequence>
<dbReference type="InterPro" id="IPR001356">
    <property type="entry name" value="HD"/>
</dbReference>
<keyword evidence="4 5" id="KW-0539">Nucleus</keyword>
<feature type="region of interest" description="Disordered" evidence="7">
    <location>
        <begin position="266"/>
        <end position="336"/>
    </location>
</feature>
<dbReference type="GO" id="GO:0005634">
    <property type="term" value="C:nucleus"/>
    <property type="evidence" value="ECO:0007669"/>
    <property type="project" value="UniProtKB-SubCell"/>
</dbReference>
<dbReference type="InterPro" id="IPR020479">
    <property type="entry name" value="HD_metazoa"/>
</dbReference>
<dbReference type="PROSITE" id="PS50071">
    <property type="entry name" value="HOMEOBOX_2"/>
    <property type="match status" value="1"/>
</dbReference>
<protein>
    <recommendedName>
        <fullName evidence="8">Homeobox domain-containing protein</fullName>
    </recommendedName>
</protein>
<accession>A0A2C9JQ34</accession>
<dbReference type="Pfam" id="PF00046">
    <property type="entry name" value="Homeodomain"/>
    <property type="match status" value="1"/>
</dbReference>